<name>A0AAC8TCG5_9BACT</name>
<accession>A0AAC8TCG5</accession>
<dbReference type="AlphaFoldDB" id="A0AAC8TCG5"/>
<reference evidence="1 2" key="1">
    <citation type="submission" date="2015-05" db="EMBL/GenBank/DDBJ databases">
        <title>Genome assembly of Archangium gephyra DSM 2261.</title>
        <authorList>
            <person name="Sharma G."/>
            <person name="Subramanian S."/>
        </authorList>
    </citation>
    <scope>NUCLEOTIDE SEQUENCE [LARGE SCALE GENOMIC DNA]</scope>
    <source>
        <strain evidence="1 2">DSM 2261</strain>
    </source>
</reference>
<sequence>MPLGPPRPPGRGAASRGRERVLWVYFSKPAKAIIRAKTF</sequence>
<dbReference type="KEGG" id="age:AA314_00982"/>
<proteinExistence type="predicted"/>
<gene>
    <name evidence="1" type="ORF">AA314_00982</name>
</gene>
<evidence type="ECO:0000313" key="2">
    <source>
        <dbReference type="Proteomes" id="UP000035579"/>
    </source>
</evidence>
<evidence type="ECO:0000313" key="1">
    <source>
        <dbReference type="EMBL" id="AKI99355.1"/>
    </source>
</evidence>
<protein>
    <submittedName>
        <fullName evidence="1">Uncharacterized protein</fullName>
    </submittedName>
</protein>
<dbReference type="Proteomes" id="UP000035579">
    <property type="component" value="Chromosome"/>
</dbReference>
<organism evidence="1 2">
    <name type="scientific">Archangium gephyra</name>
    <dbReference type="NCBI Taxonomy" id="48"/>
    <lineage>
        <taxon>Bacteria</taxon>
        <taxon>Pseudomonadati</taxon>
        <taxon>Myxococcota</taxon>
        <taxon>Myxococcia</taxon>
        <taxon>Myxococcales</taxon>
        <taxon>Cystobacterineae</taxon>
        <taxon>Archangiaceae</taxon>
        <taxon>Archangium</taxon>
    </lineage>
</organism>
<dbReference type="EMBL" id="CP011509">
    <property type="protein sequence ID" value="AKI99355.1"/>
    <property type="molecule type" value="Genomic_DNA"/>
</dbReference>